<proteinExistence type="predicted"/>
<dbReference type="GO" id="GO:0008270">
    <property type="term" value="F:zinc ion binding"/>
    <property type="evidence" value="ECO:0007669"/>
    <property type="project" value="UniProtKB-UniRule"/>
</dbReference>
<dbReference type="EC" id="3.4.24.-" evidence="3"/>
<dbReference type="PROSITE" id="PS51864">
    <property type="entry name" value="ASTACIN"/>
    <property type="match status" value="1"/>
</dbReference>
<feature type="binding site" evidence="2">
    <location>
        <position position="179"/>
    </location>
    <ligand>
        <name>Zn(2+)</name>
        <dbReference type="ChEBI" id="CHEBI:29105"/>
        <note>catalytic</note>
    </ligand>
</feature>
<dbReference type="PANTHER" id="PTHR10127:SF831">
    <property type="entry name" value="ZINC METALLOPROTEINASE NAS-37"/>
    <property type="match status" value="1"/>
</dbReference>
<dbReference type="InterPro" id="IPR001506">
    <property type="entry name" value="Peptidase_M12A"/>
</dbReference>
<comment type="caution">
    <text evidence="2">Lacks conserved residue(s) required for the propagation of feature annotation.</text>
</comment>
<evidence type="ECO:0000259" key="4">
    <source>
        <dbReference type="PROSITE" id="PS51864"/>
    </source>
</evidence>
<keyword evidence="2 3" id="KW-0645">Protease</keyword>
<dbReference type="AlphaFoldDB" id="A0A0N4VT09"/>
<dbReference type="GO" id="GO:0006508">
    <property type="term" value="P:proteolysis"/>
    <property type="evidence" value="ECO:0007669"/>
    <property type="project" value="UniProtKB-KW"/>
</dbReference>
<evidence type="ECO:0000256" key="2">
    <source>
        <dbReference type="PROSITE-ProRule" id="PRU01211"/>
    </source>
</evidence>
<organism evidence="5">
    <name type="scientific">Haemonchus placei</name>
    <name type="common">Barber's pole worm</name>
    <dbReference type="NCBI Taxonomy" id="6290"/>
    <lineage>
        <taxon>Eukaryota</taxon>
        <taxon>Metazoa</taxon>
        <taxon>Ecdysozoa</taxon>
        <taxon>Nematoda</taxon>
        <taxon>Chromadorea</taxon>
        <taxon>Rhabditida</taxon>
        <taxon>Rhabditina</taxon>
        <taxon>Rhabditomorpha</taxon>
        <taxon>Strongyloidea</taxon>
        <taxon>Trichostrongylidae</taxon>
        <taxon>Haemonchus</taxon>
    </lineage>
</organism>
<keyword evidence="2 3" id="KW-0479">Metal-binding</keyword>
<dbReference type="PRINTS" id="PR00480">
    <property type="entry name" value="ASTACIN"/>
</dbReference>
<evidence type="ECO:0000256" key="3">
    <source>
        <dbReference type="RuleBase" id="RU361183"/>
    </source>
</evidence>
<evidence type="ECO:0000256" key="1">
    <source>
        <dbReference type="ARBA" id="ARBA00023157"/>
    </source>
</evidence>
<feature type="active site" evidence="2">
    <location>
        <position position="180"/>
    </location>
</feature>
<sequence length="247" mass="27677">LNHLKELFAKRYNLTSVGKPENKEKSTSDGVLAGEEVVANENTDLSVEEINQREGVADYLFDGDIDLTEEQLEMIEASLSDSNHTRRKRQMDTLLPRWENNQLFYSFGPAMTTRFRTIVKQALAYIAGRTCLTFTESNTAPNRVNVISGSGCYSKIGMVGGVQDLSLGNGCDQMGIVSHEFMHALGSWHMQMRSDRDDHLIVDLTYVKAGYEGNFGKICKLSSWQDSDINCSDNESLFSDLPLKDIQ</sequence>
<keyword evidence="1" id="KW-1015">Disulfide bond</keyword>
<feature type="binding site" evidence="2">
    <location>
        <position position="183"/>
    </location>
    <ligand>
        <name>Zn(2+)</name>
        <dbReference type="ChEBI" id="CHEBI:29105"/>
        <note>catalytic</note>
    </ligand>
</feature>
<dbReference type="SUPFAM" id="SSF55486">
    <property type="entry name" value="Metalloproteases ('zincins'), catalytic domain"/>
    <property type="match status" value="1"/>
</dbReference>
<keyword evidence="2 3" id="KW-0378">Hydrolase</keyword>
<dbReference type="InterPro" id="IPR024079">
    <property type="entry name" value="MetalloPept_cat_dom_sf"/>
</dbReference>
<reference evidence="5" key="1">
    <citation type="submission" date="2017-02" db="UniProtKB">
        <authorList>
            <consortium name="WormBaseParasite"/>
        </authorList>
    </citation>
    <scope>IDENTIFICATION</scope>
</reference>
<dbReference type="SMART" id="SM00235">
    <property type="entry name" value="ZnMc"/>
    <property type="match status" value="1"/>
</dbReference>
<name>A0A0N4VT09_HAEPC</name>
<dbReference type="InterPro" id="IPR006026">
    <property type="entry name" value="Peptidase_Metallo"/>
</dbReference>
<dbReference type="GO" id="GO:0004222">
    <property type="term" value="F:metalloendopeptidase activity"/>
    <property type="evidence" value="ECO:0007669"/>
    <property type="project" value="UniProtKB-UniRule"/>
</dbReference>
<keyword evidence="2 3" id="KW-0862">Zinc</keyword>
<feature type="domain" description="Peptidase M12A" evidence="4">
    <location>
        <begin position="89"/>
        <end position="247"/>
    </location>
</feature>
<dbReference type="PANTHER" id="PTHR10127">
    <property type="entry name" value="DISCOIDIN, CUB, EGF, LAMININ , AND ZINC METALLOPROTEASE DOMAIN CONTAINING"/>
    <property type="match status" value="1"/>
</dbReference>
<protein>
    <recommendedName>
        <fullName evidence="3">Metalloendopeptidase</fullName>
        <ecNumber evidence="3">3.4.24.-</ecNumber>
    </recommendedName>
</protein>
<comment type="cofactor">
    <cofactor evidence="2 3">
        <name>Zn(2+)</name>
        <dbReference type="ChEBI" id="CHEBI:29105"/>
    </cofactor>
    <text evidence="2 3">Binds 1 zinc ion per subunit.</text>
</comment>
<dbReference type="Gene3D" id="3.40.390.10">
    <property type="entry name" value="Collagenase (Catalytic Domain)"/>
    <property type="match status" value="1"/>
</dbReference>
<feature type="binding site" evidence="2">
    <location>
        <position position="189"/>
    </location>
    <ligand>
        <name>Zn(2+)</name>
        <dbReference type="ChEBI" id="CHEBI:29105"/>
        <note>catalytic</note>
    </ligand>
</feature>
<dbReference type="WBParaSite" id="HPLM_0000042601-mRNA-1">
    <property type="protein sequence ID" value="HPLM_0000042601-mRNA-1"/>
    <property type="gene ID" value="HPLM_0000042601"/>
</dbReference>
<evidence type="ECO:0000313" key="5">
    <source>
        <dbReference type="WBParaSite" id="HPLM_0000042601-mRNA-1"/>
    </source>
</evidence>
<dbReference type="Pfam" id="PF01400">
    <property type="entry name" value="Astacin"/>
    <property type="match status" value="1"/>
</dbReference>
<accession>A0A0N4VT09</accession>
<dbReference type="OMA" id="QDSDINC"/>
<keyword evidence="2 3" id="KW-0482">Metalloprotease</keyword>